<evidence type="ECO:0000256" key="4">
    <source>
        <dbReference type="ARBA" id="ARBA00022747"/>
    </source>
</evidence>
<dbReference type="GO" id="GO:0032259">
    <property type="term" value="P:methylation"/>
    <property type="evidence" value="ECO:0007669"/>
    <property type="project" value="UniProtKB-KW"/>
</dbReference>
<comment type="similarity">
    <text evidence="6 7">Belongs to the class I-like SAM-binding methyltransferase superfamily. C5-methyltransferase family.</text>
</comment>
<dbReference type="Proteomes" id="UP001268036">
    <property type="component" value="Unassembled WGS sequence"/>
</dbReference>
<feature type="transmembrane region" description="Helical" evidence="9">
    <location>
        <begin position="6"/>
        <end position="27"/>
    </location>
</feature>
<dbReference type="NCBIfam" id="TIGR00675">
    <property type="entry name" value="dcm"/>
    <property type="match status" value="1"/>
</dbReference>
<evidence type="ECO:0000256" key="5">
    <source>
        <dbReference type="ARBA" id="ARBA00047422"/>
    </source>
</evidence>
<dbReference type="InterPro" id="IPR018117">
    <property type="entry name" value="C5_DNA_meth_AS"/>
</dbReference>
<evidence type="ECO:0000256" key="1">
    <source>
        <dbReference type="ARBA" id="ARBA00022603"/>
    </source>
</evidence>
<evidence type="ECO:0000256" key="8">
    <source>
        <dbReference type="RuleBase" id="RU000417"/>
    </source>
</evidence>
<dbReference type="PANTHER" id="PTHR10629:SF52">
    <property type="entry name" value="DNA (CYTOSINE-5)-METHYLTRANSFERASE 1"/>
    <property type="match status" value="1"/>
</dbReference>
<dbReference type="Gene3D" id="3.90.120.10">
    <property type="entry name" value="DNA Methylase, subunit A, domain 2"/>
    <property type="match status" value="1"/>
</dbReference>
<gene>
    <name evidence="10" type="ORF">QE440_002160</name>
</gene>
<feature type="active site" evidence="6">
    <location>
        <position position="85"/>
    </location>
</feature>
<dbReference type="InterPro" id="IPR029063">
    <property type="entry name" value="SAM-dependent_MTases_sf"/>
</dbReference>
<dbReference type="Gene3D" id="3.40.50.150">
    <property type="entry name" value="Vaccinia Virus protein VP39"/>
    <property type="match status" value="1"/>
</dbReference>
<dbReference type="AlphaFoldDB" id="A0AAJ2EWB9"/>
<dbReference type="GO" id="GO:0003886">
    <property type="term" value="F:DNA (cytosine-5-)-methyltransferase activity"/>
    <property type="evidence" value="ECO:0007669"/>
    <property type="project" value="UniProtKB-EC"/>
</dbReference>
<keyword evidence="3 6" id="KW-0949">S-adenosyl-L-methionine</keyword>
<dbReference type="PROSITE" id="PS00095">
    <property type="entry name" value="C5_MTASE_2"/>
    <property type="match status" value="1"/>
</dbReference>
<dbReference type="PROSITE" id="PS00094">
    <property type="entry name" value="C5_MTASE_1"/>
    <property type="match status" value="1"/>
</dbReference>
<comment type="caution">
    <text evidence="10">The sequence shown here is derived from an EMBL/GenBank/DDBJ whole genome shotgun (WGS) entry which is preliminary data.</text>
</comment>
<dbReference type="PANTHER" id="PTHR10629">
    <property type="entry name" value="CYTOSINE-SPECIFIC METHYLTRANSFERASE"/>
    <property type="match status" value="1"/>
</dbReference>
<keyword evidence="9" id="KW-0472">Membrane</keyword>
<protein>
    <recommendedName>
        <fullName evidence="8">Cytosine-specific methyltransferase</fullName>
        <ecNumber evidence="8">2.1.1.37</ecNumber>
    </recommendedName>
</protein>
<evidence type="ECO:0000256" key="9">
    <source>
        <dbReference type="SAM" id="Phobius"/>
    </source>
</evidence>
<keyword evidence="9" id="KW-0812">Transmembrane</keyword>
<accession>A0AAJ2EWB9</accession>
<dbReference type="InterPro" id="IPR001525">
    <property type="entry name" value="C5_MeTfrase"/>
</dbReference>
<evidence type="ECO:0000256" key="6">
    <source>
        <dbReference type="PROSITE-ProRule" id="PRU01016"/>
    </source>
</evidence>
<dbReference type="GO" id="GO:0044027">
    <property type="term" value="P:negative regulation of gene expression via chromosomal CpG island methylation"/>
    <property type="evidence" value="ECO:0007669"/>
    <property type="project" value="TreeGrafter"/>
</dbReference>
<name>A0AAJ2EWB9_9PSED</name>
<evidence type="ECO:0000256" key="3">
    <source>
        <dbReference type="ARBA" id="ARBA00022691"/>
    </source>
</evidence>
<dbReference type="GO" id="GO:0009307">
    <property type="term" value="P:DNA restriction-modification system"/>
    <property type="evidence" value="ECO:0007669"/>
    <property type="project" value="UniProtKB-KW"/>
</dbReference>
<dbReference type="EMBL" id="JAVJAF010000001">
    <property type="protein sequence ID" value="MDR6234419.1"/>
    <property type="molecule type" value="Genomic_DNA"/>
</dbReference>
<proteinExistence type="inferred from homology"/>
<dbReference type="EC" id="2.1.1.37" evidence="8"/>
<comment type="catalytic activity">
    <reaction evidence="5 8">
        <text>a 2'-deoxycytidine in DNA + S-adenosyl-L-methionine = a 5-methyl-2'-deoxycytidine in DNA + S-adenosyl-L-homocysteine + H(+)</text>
        <dbReference type="Rhea" id="RHEA:13681"/>
        <dbReference type="Rhea" id="RHEA-COMP:11369"/>
        <dbReference type="Rhea" id="RHEA-COMP:11370"/>
        <dbReference type="ChEBI" id="CHEBI:15378"/>
        <dbReference type="ChEBI" id="CHEBI:57856"/>
        <dbReference type="ChEBI" id="CHEBI:59789"/>
        <dbReference type="ChEBI" id="CHEBI:85452"/>
        <dbReference type="ChEBI" id="CHEBI:85454"/>
        <dbReference type="EC" id="2.1.1.37"/>
    </reaction>
</comment>
<dbReference type="InterPro" id="IPR050390">
    <property type="entry name" value="C5-Methyltransferase"/>
</dbReference>
<evidence type="ECO:0000313" key="10">
    <source>
        <dbReference type="EMBL" id="MDR6234419.1"/>
    </source>
</evidence>
<dbReference type="PRINTS" id="PR00105">
    <property type="entry name" value="C5METTRFRASE"/>
</dbReference>
<keyword evidence="2 6" id="KW-0808">Transferase</keyword>
<dbReference type="SUPFAM" id="SSF53335">
    <property type="entry name" value="S-adenosyl-L-methionine-dependent methyltransferases"/>
    <property type="match status" value="1"/>
</dbReference>
<dbReference type="GO" id="GO:0003677">
    <property type="term" value="F:DNA binding"/>
    <property type="evidence" value="ECO:0007669"/>
    <property type="project" value="TreeGrafter"/>
</dbReference>
<reference evidence="10" key="1">
    <citation type="submission" date="2023-08" db="EMBL/GenBank/DDBJ databases">
        <title>Functional and genomic diversity of the sorghum phyllosphere microbiome.</title>
        <authorList>
            <person name="Shade A."/>
        </authorList>
    </citation>
    <scope>NUCLEOTIDE SEQUENCE</scope>
    <source>
        <strain evidence="10">SORGH_AS_0201</strain>
    </source>
</reference>
<evidence type="ECO:0000256" key="2">
    <source>
        <dbReference type="ARBA" id="ARBA00022679"/>
    </source>
</evidence>
<keyword evidence="1 6" id="KW-0489">Methyltransferase</keyword>
<evidence type="ECO:0000313" key="11">
    <source>
        <dbReference type="Proteomes" id="UP001268036"/>
    </source>
</evidence>
<dbReference type="PROSITE" id="PS51679">
    <property type="entry name" value="SAM_MT_C5"/>
    <property type="match status" value="1"/>
</dbReference>
<dbReference type="Pfam" id="PF00145">
    <property type="entry name" value="DNA_methylase"/>
    <property type="match status" value="2"/>
</dbReference>
<organism evidence="10 11">
    <name type="scientific">Pseudomonas oryzihabitans</name>
    <dbReference type="NCBI Taxonomy" id="47885"/>
    <lineage>
        <taxon>Bacteria</taxon>
        <taxon>Pseudomonadati</taxon>
        <taxon>Pseudomonadota</taxon>
        <taxon>Gammaproteobacteria</taxon>
        <taxon>Pseudomonadales</taxon>
        <taxon>Pseudomonadaceae</taxon>
        <taxon>Pseudomonas</taxon>
    </lineage>
</organism>
<dbReference type="InterPro" id="IPR031303">
    <property type="entry name" value="C5_meth_CS"/>
</dbReference>
<dbReference type="RefSeq" id="WP_309758148.1">
    <property type="nucleotide sequence ID" value="NZ_JAVJAF010000001.1"/>
</dbReference>
<sequence length="330" mass="36995">MANYSVVSLFAGCGGMDLGFVGGFSFLKKNYAKNNFSIVWANELSPAACTTYRANFDHDIINDDIWNAIGSLPKSADVVIGGFPCQDISINGKRAGVAGARSGLYKAMVETVDRVKPKLFVAENVKGLLMAYNQDSLQQVIKDFLEIGYSISYKLYNSADVGVPQRRERVFLIGTPVNAPTFEFDQIESASWITAEEAIADLEFMDRDPKINHIWSEAKKSPDQGSRRLKSNMPATTIRAECHGNIQFHYKLDRRISMREAARFQSFPDNFTFACNLRETERQVGNAVPPILGWHIAQQVSRYLNSLPKELKKPAKLYPKVESYNLELTL</sequence>
<keyword evidence="9" id="KW-1133">Transmembrane helix</keyword>
<keyword evidence="4" id="KW-0680">Restriction system</keyword>
<evidence type="ECO:0000256" key="7">
    <source>
        <dbReference type="RuleBase" id="RU000416"/>
    </source>
</evidence>